<dbReference type="GO" id="GO:0003677">
    <property type="term" value="F:DNA binding"/>
    <property type="evidence" value="ECO:0007669"/>
    <property type="project" value="UniProtKB-KW"/>
</dbReference>
<keyword evidence="4 11" id="KW-0808">Transferase</keyword>
<dbReference type="CDD" id="cd02440">
    <property type="entry name" value="AdoMet_MTases"/>
    <property type="match status" value="1"/>
</dbReference>
<sequence length="828" mass="93424">MGDDVPVTGRATPSSPPLIGTRPARFSPQGTMQAGFSTPSLRRLCNVRAIAYLRPMSSPQASVEVSCVADVRSFELLLSDLTGIDGAVSRDVARSIERVIAELGPVNVDMGPIAAGFYGRLNQKMFANKEFIASLYAECAAAGVTFNYPTKRRLEWAINALNINDLELLLDERGVQRELLERVRARIEPVSHEQTRRLLSAETTNPTKLRKQPDRDVANDVYNAAAGPLAWSIWSPREMANVLSEDPMPFSDDYMSDLRAHKPELFERRRSLVVRQVRPEPQSSYETQRASLTQWIAEEFDAIDNYGFLAILVNVEDGLEAEAWQLASELPLFAERFSEVPLKQLFFRVKQIRQETLDHVTQIDEEKARFELLNEGFTYRDTFVLHDESDRVRRLLLVLQKNRRDETKIPCPGCRSDNVGGNSYPSFGVKSWECGNPLCTDRSIYNRGKRYDFRSLLKQEAIETDGNQISKESVRRWQRDVLPFLSDEEILDTLVAHYSMRGDVVVLLDVKEPPTDPIGRDLRAGEEPVVVEGSPSFWDSAFFHRYLPSRPSSSRDRTPVRGGESGWDVIEGDAVDVLASLPDETFDRAVTSPPYYNAREYAQWPNLYSYMHDMYRIADEVFRTLKPGGLYAYNIFDYFDNERVVTFSDMGKKRILLSALMVDAFRRIGFRYLGSAVWDKGEIQGKRGFNAGNFSPFYQSPFNCWEHVIVVQKPEQSPEDAKLRGALACINRALRIHPVVKMVRGKNTLGHTAPYPHELVIALLDGLEPGSLVLDPFGGSGTTARAALSAGHKAVLIERDPTYAELSRRLISEHTSAMAFESTILTLL</sequence>
<evidence type="ECO:0000313" key="11">
    <source>
        <dbReference type="EMBL" id="RYB99385.1"/>
    </source>
</evidence>
<evidence type="ECO:0000256" key="2">
    <source>
        <dbReference type="ARBA" id="ARBA00012185"/>
    </source>
</evidence>
<keyword evidence="7" id="KW-0238">DNA-binding</keyword>
<dbReference type="SUPFAM" id="SSF53335">
    <property type="entry name" value="S-adenosyl-L-methionine-dependent methyltransferases"/>
    <property type="match status" value="1"/>
</dbReference>
<dbReference type="OrthoDB" id="9773060at2"/>
<dbReference type="GO" id="GO:0009307">
    <property type="term" value="P:DNA restriction-modification system"/>
    <property type="evidence" value="ECO:0007669"/>
    <property type="project" value="UniProtKB-KW"/>
</dbReference>
<dbReference type="Pfam" id="PF01555">
    <property type="entry name" value="N6_N4_Mtase"/>
    <property type="match status" value="1"/>
</dbReference>
<evidence type="ECO:0000313" key="12">
    <source>
        <dbReference type="Proteomes" id="UP000293291"/>
    </source>
</evidence>
<dbReference type="GO" id="GO:0008170">
    <property type="term" value="F:N-methyltransferase activity"/>
    <property type="evidence" value="ECO:0007669"/>
    <property type="project" value="InterPro"/>
</dbReference>
<keyword evidence="3 11" id="KW-0489">Methyltransferase</keyword>
<proteinExistence type="inferred from homology"/>
<dbReference type="EMBL" id="SDWU01000019">
    <property type="protein sequence ID" value="RYB99385.1"/>
    <property type="molecule type" value="Genomic_DNA"/>
</dbReference>
<organism evidence="11 12">
    <name type="scientific">Nocardioides ganghwensis</name>
    <dbReference type="NCBI Taxonomy" id="252230"/>
    <lineage>
        <taxon>Bacteria</taxon>
        <taxon>Bacillati</taxon>
        <taxon>Actinomycetota</taxon>
        <taxon>Actinomycetes</taxon>
        <taxon>Propionibacteriales</taxon>
        <taxon>Nocardioidaceae</taxon>
        <taxon>Nocardioides</taxon>
    </lineage>
</organism>
<evidence type="ECO:0000256" key="4">
    <source>
        <dbReference type="ARBA" id="ARBA00022679"/>
    </source>
</evidence>
<dbReference type="Proteomes" id="UP000293291">
    <property type="component" value="Unassembled WGS sequence"/>
</dbReference>
<keyword evidence="5" id="KW-0949">S-adenosyl-L-methionine</keyword>
<reference evidence="11 12" key="1">
    <citation type="submission" date="2019-01" db="EMBL/GenBank/DDBJ databases">
        <title>Novel species of Nocardioides.</title>
        <authorList>
            <person name="Liu Q."/>
            <person name="Xin Y.-H."/>
        </authorList>
    </citation>
    <scope>NUCLEOTIDE SEQUENCE [LARGE SCALE GENOMIC DNA]</scope>
    <source>
        <strain evidence="11 12">CGMCC 4.6875</strain>
    </source>
</reference>
<feature type="region of interest" description="Disordered" evidence="9">
    <location>
        <begin position="1"/>
        <end position="26"/>
    </location>
</feature>
<dbReference type="InterPro" id="IPR001091">
    <property type="entry name" value="RM_Methyltransferase"/>
</dbReference>
<dbReference type="Gene3D" id="3.40.50.150">
    <property type="entry name" value="Vaccinia Virus protein VP39"/>
    <property type="match status" value="1"/>
</dbReference>
<evidence type="ECO:0000256" key="1">
    <source>
        <dbReference type="ARBA" id="ARBA00010203"/>
    </source>
</evidence>
<name>A0A4Q2S8N8_9ACTN</name>
<dbReference type="InterPro" id="IPR029063">
    <property type="entry name" value="SAM-dependent_MTases_sf"/>
</dbReference>
<dbReference type="InterPro" id="IPR002941">
    <property type="entry name" value="DNA_methylase_N4/N6"/>
</dbReference>
<dbReference type="AlphaFoldDB" id="A0A4Q2S8N8"/>
<feature type="domain" description="DNA methylase N-4/N-6" evidence="10">
    <location>
        <begin position="588"/>
        <end position="807"/>
    </location>
</feature>
<evidence type="ECO:0000256" key="6">
    <source>
        <dbReference type="ARBA" id="ARBA00022747"/>
    </source>
</evidence>
<keyword evidence="12" id="KW-1185">Reference proteome</keyword>
<evidence type="ECO:0000256" key="9">
    <source>
        <dbReference type="SAM" id="MobiDB-lite"/>
    </source>
</evidence>
<comment type="caution">
    <text evidence="11">The sequence shown here is derived from an EMBL/GenBank/DDBJ whole genome shotgun (WGS) entry which is preliminary data.</text>
</comment>
<evidence type="ECO:0000256" key="5">
    <source>
        <dbReference type="ARBA" id="ARBA00022691"/>
    </source>
</evidence>
<comment type="similarity">
    <text evidence="1">Belongs to the N(4)/N(6)-methyltransferase family. N(4) subfamily.</text>
</comment>
<evidence type="ECO:0000256" key="8">
    <source>
        <dbReference type="ARBA" id="ARBA00049120"/>
    </source>
</evidence>
<dbReference type="EC" id="2.1.1.113" evidence="2"/>
<dbReference type="PROSITE" id="PS00093">
    <property type="entry name" value="N4_MTASE"/>
    <property type="match status" value="1"/>
</dbReference>
<evidence type="ECO:0000256" key="7">
    <source>
        <dbReference type="ARBA" id="ARBA00023125"/>
    </source>
</evidence>
<protein>
    <recommendedName>
        <fullName evidence="2">site-specific DNA-methyltransferase (cytosine-N(4)-specific)</fullName>
        <ecNumber evidence="2">2.1.1.113</ecNumber>
    </recommendedName>
</protein>
<accession>A0A4Q2S8N8</accession>
<gene>
    <name evidence="11" type="ORF">EUA07_16285</name>
</gene>
<evidence type="ECO:0000256" key="3">
    <source>
        <dbReference type="ARBA" id="ARBA00022603"/>
    </source>
</evidence>
<dbReference type="GO" id="GO:0032259">
    <property type="term" value="P:methylation"/>
    <property type="evidence" value="ECO:0007669"/>
    <property type="project" value="UniProtKB-KW"/>
</dbReference>
<keyword evidence="6" id="KW-0680">Restriction system</keyword>
<dbReference type="GO" id="GO:0015667">
    <property type="term" value="F:site-specific DNA-methyltransferase (cytosine-N4-specific) activity"/>
    <property type="evidence" value="ECO:0007669"/>
    <property type="project" value="UniProtKB-EC"/>
</dbReference>
<comment type="catalytic activity">
    <reaction evidence="8">
        <text>a 2'-deoxycytidine in DNA + S-adenosyl-L-methionine = an N(4)-methyl-2'-deoxycytidine in DNA + S-adenosyl-L-homocysteine + H(+)</text>
        <dbReference type="Rhea" id="RHEA:16857"/>
        <dbReference type="Rhea" id="RHEA-COMP:11369"/>
        <dbReference type="Rhea" id="RHEA-COMP:13674"/>
        <dbReference type="ChEBI" id="CHEBI:15378"/>
        <dbReference type="ChEBI" id="CHEBI:57856"/>
        <dbReference type="ChEBI" id="CHEBI:59789"/>
        <dbReference type="ChEBI" id="CHEBI:85452"/>
        <dbReference type="ChEBI" id="CHEBI:137933"/>
        <dbReference type="EC" id="2.1.1.113"/>
    </reaction>
</comment>
<evidence type="ECO:0000259" key="10">
    <source>
        <dbReference type="Pfam" id="PF01555"/>
    </source>
</evidence>
<dbReference type="PRINTS" id="PR00508">
    <property type="entry name" value="S21N4MTFRASE"/>
</dbReference>
<dbReference type="InterPro" id="IPR017985">
    <property type="entry name" value="MeTrfase_CN4_CS"/>
</dbReference>